<feature type="compositionally biased region" description="Basic and acidic residues" evidence="1">
    <location>
        <begin position="640"/>
        <end position="649"/>
    </location>
</feature>
<dbReference type="GO" id="GO:0000993">
    <property type="term" value="F:RNA polymerase II complex binding"/>
    <property type="evidence" value="ECO:0007669"/>
    <property type="project" value="TreeGrafter"/>
</dbReference>
<evidence type="ECO:0000313" key="4">
    <source>
        <dbReference type="Proteomes" id="UP000835052"/>
    </source>
</evidence>
<keyword evidence="4" id="KW-1185">Reference proteome</keyword>
<protein>
    <recommendedName>
        <fullName evidence="2">CID domain-containing protein</fullName>
    </recommendedName>
</protein>
<feature type="compositionally biased region" description="Pro residues" evidence="1">
    <location>
        <begin position="515"/>
        <end position="524"/>
    </location>
</feature>
<reference evidence="3" key="1">
    <citation type="submission" date="2020-10" db="EMBL/GenBank/DDBJ databases">
        <authorList>
            <person name="Kikuchi T."/>
        </authorList>
    </citation>
    <scope>NUCLEOTIDE SEQUENCE</scope>
    <source>
        <strain evidence="3">NKZ352</strain>
    </source>
</reference>
<dbReference type="InterPro" id="IPR008942">
    <property type="entry name" value="ENTH_VHS"/>
</dbReference>
<name>A0A8S1HCI6_9PELO</name>
<dbReference type="OrthoDB" id="10069473at2759"/>
<feature type="compositionally biased region" description="Acidic residues" evidence="1">
    <location>
        <begin position="315"/>
        <end position="326"/>
    </location>
</feature>
<evidence type="ECO:0000313" key="3">
    <source>
        <dbReference type="EMBL" id="CAD6190980.1"/>
    </source>
</evidence>
<comment type="caution">
    <text evidence="3">The sequence shown here is derived from an EMBL/GenBank/DDBJ whole genome shotgun (WGS) entry which is preliminary data.</text>
</comment>
<feature type="domain" description="CID" evidence="2">
    <location>
        <begin position="1"/>
        <end position="136"/>
    </location>
</feature>
<dbReference type="SMART" id="SM00582">
    <property type="entry name" value="RPR"/>
    <property type="match status" value="1"/>
</dbReference>
<feature type="compositionally biased region" description="Polar residues" evidence="1">
    <location>
        <begin position="595"/>
        <end position="619"/>
    </location>
</feature>
<dbReference type="PANTHER" id="PTHR12460:SF39">
    <property type="entry name" value="CID DOMAIN-CONTAINING PROTEIN"/>
    <property type="match status" value="1"/>
</dbReference>
<dbReference type="Pfam" id="PF04818">
    <property type="entry name" value="CID"/>
    <property type="match status" value="1"/>
</dbReference>
<evidence type="ECO:0000256" key="1">
    <source>
        <dbReference type="SAM" id="MobiDB-lite"/>
    </source>
</evidence>
<organism evidence="3 4">
    <name type="scientific">Caenorhabditis auriculariae</name>
    <dbReference type="NCBI Taxonomy" id="2777116"/>
    <lineage>
        <taxon>Eukaryota</taxon>
        <taxon>Metazoa</taxon>
        <taxon>Ecdysozoa</taxon>
        <taxon>Nematoda</taxon>
        <taxon>Chromadorea</taxon>
        <taxon>Rhabditida</taxon>
        <taxon>Rhabditina</taxon>
        <taxon>Rhabditomorpha</taxon>
        <taxon>Rhabditoidea</taxon>
        <taxon>Rhabditidae</taxon>
        <taxon>Peloderinae</taxon>
        <taxon>Caenorhabditis</taxon>
    </lineage>
</organism>
<dbReference type="GO" id="GO:0031124">
    <property type="term" value="P:mRNA 3'-end processing"/>
    <property type="evidence" value="ECO:0007669"/>
    <property type="project" value="TreeGrafter"/>
</dbReference>
<proteinExistence type="predicted"/>
<feature type="region of interest" description="Disordered" evidence="1">
    <location>
        <begin position="306"/>
        <end position="327"/>
    </location>
</feature>
<feature type="compositionally biased region" description="Low complexity" evidence="1">
    <location>
        <begin position="379"/>
        <end position="397"/>
    </location>
</feature>
<feature type="compositionally biased region" description="Polar residues" evidence="1">
    <location>
        <begin position="572"/>
        <end position="583"/>
    </location>
</feature>
<sequence length="699" mass="77888">MVILSQDVVLRRLQDIQNPTQEAIETMSLWIMHYKDKASIDVIVEGWLNAFKIASTDQQRIALFYVMNDVVQRAKSKHVDTLIPAFQPAVLTVVGIGKKYDSVKVVMRKCINIFGDRHVFTTASVTAMKNLLDVEDTLEAEENALDIDSDEIQRKIEDFMQERDLINDMSRTLEDSDFNYREKIRTHMKDRSVGAAVLEEVREAISAVVNVRHAMEAHKKRMIELIETAELAKRVYGHQLREVTIVEDAYQKFGQGVKEVRSEVMEMERTGSYPGMTPPRDAPSPTANDDIYATGVEVVLQNLRAPTSRDNREETDMEIGDDEEDSAATTSFQKFGNIQNAASSARLQFQAPPSIPQQSLQSRIAELGLMKPKNKDEVSATSSAASITNNNPNITSPPALPGVGLVTGARIMAPPPMSFTMPPPAMGDFSVPPPGFPPPLQFLAAPPVPPTVMPESKPAAETRPYPEQHIPPATINLPPPVSIPPSQQANIQALLKNLPLRPPMSAPHDDGFHMQPPPRLPSFEPPRAHVPTRELRPSDNQTEAYTAMPDYVTNPSGMGLPPKQPFMPQPSMYGNPNTSSALPTDSDDRVRPPSNGYNPPQASQYPMESNDSYNSSAEDQQGYGRNYNRNYQNDFPPKTRGYENRHRSDSYSNQYQQRDGGFRGNRGQGWNSDQNQRGFRGGRSFRGGRWPPGGQRGRF</sequence>
<gene>
    <name evidence="3" type="ORF">CAUJ_LOCUS6899</name>
</gene>
<feature type="region of interest" description="Disordered" evidence="1">
    <location>
        <begin position="503"/>
        <end position="699"/>
    </location>
</feature>
<dbReference type="InterPro" id="IPR006569">
    <property type="entry name" value="CID_dom"/>
</dbReference>
<dbReference type="AlphaFoldDB" id="A0A8S1HCI6"/>
<accession>A0A8S1HCI6</accession>
<dbReference type="Proteomes" id="UP000835052">
    <property type="component" value="Unassembled WGS sequence"/>
</dbReference>
<dbReference type="PROSITE" id="PS51391">
    <property type="entry name" value="CID"/>
    <property type="match status" value="1"/>
</dbReference>
<feature type="region of interest" description="Disordered" evidence="1">
    <location>
        <begin position="374"/>
        <end position="399"/>
    </location>
</feature>
<feature type="compositionally biased region" description="Gly residues" evidence="1">
    <location>
        <begin position="679"/>
        <end position="699"/>
    </location>
</feature>
<dbReference type="Gene3D" id="1.25.40.90">
    <property type="match status" value="1"/>
</dbReference>
<evidence type="ECO:0000259" key="2">
    <source>
        <dbReference type="PROSITE" id="PS51391"/>
    </source>
</evidence>
<dbReference type="EMBL" id="CAJGYM010000018">
    <property type="protein sequence ID" value="CAD6190980.1"/>
    <property type="molecule type" value="Genomic_DNA"/>
</dbReference>
<dbReference type="PANTHER" id="PTHR12460">
    <property type="entry name" value="CYCLIN-DEPENDENT KINASE INHIBITOR-RELATED PROTEIN"/>
    <property type="match status" value="1"/>
</dbReference>
<feature type="compositionally biased region" description="Low complexity" evidence="1">
    <location>
        <begin position="620"/>
        <end position="633"/>
    </location>
</feature>